<gene>
    <name evidence="1" type="ORF">H8Z83_15715</name>
</gene>
<name>A0A923MM56_9FIRM</name>
<dbReference type="EMBL" id="JACOQI010000021">
    <property type="protein sequence ID" value="MBC5771749.1"/>
    <property type="molecule type" value="Genomic_DNA"/>
</dbReference>
<dbReference type="RefSeq" id="WP_187015940.1">
    <property type="nucleotide sequence ID" value="NZ_JACOQI010000021.1"/>
</dbReference>
<reference evidence="1" key="1">
    <citation type="submission" date="2020-08" db="EMBL/GenBank/DDBJ databases">
        <title>Genome public.</title>
        <authorList>
            <person name="Liu C."/>
            <person name="Sun Q."/>
        </authorList>
    </citation>
    <scope>NUCLEOTIDE SEQUENCE</scope>
    <source>
        <strain evidence="1">BX15</strain>
    </source>
</reference>
<proteinExistence type="predicted"/>
<dbReference type="AlphaFoldDB" id="A0A923MM56"/>
<keyword evidence="2" id="KW-1185">Reference proteome</keyword>
<accession>A0A923MM56</accession>
<organism evidence="1 2">
    <name type="scientific">Dysosmobacter segnis</name>
    <dbReference type="NCBI Taxonomy" id="2763042"/>
    <lineage>
        <taxon>Bacteria</taxon>
        <taxon>Bacillati</taxon>
        <taxon>Bacillota</taxon>
        <taxon>Clostridia</taxon>
        <taxon>Eubacteriales</taxon>
        <taxon>Oscillospiraceae</taxon>
        <taxon>Dysosmobacter</taxon>
    </lineage>
</organism>
<sequence length="68" mass="7985">MAKCKICGKTVVTAHVFHRECWQDEVEKLAQVFCDDYCRWPRECPNQDELEDKHCDSCDLIRVLNLGL</sequence>
<comment type="caution">
    <text evidence="1">The sequence shown here is derived from an EMBL/GenBank/DDBJ whole genome shotgun (WGS) entry which is preliminary data.</text>
</comment>
<evidence type="ECO:0000313" key="1">
    <source>
        <dbReference type="EMBL" id="MBC5771749.1"/>
    </source>
</evidence>
<dbReference type="Proteomes" id="UP000620327">
    <property type="component" value="Unassembled WGS sequence"/>
</dbReference>
<evidence type="ECO:0000313" key="2">
    <source>
        <dbReference type="Proteomes" id="UP000620327"/>
    </source>
</evidence>
<protein>
    <submittedName>
        <fullName evidence="1">Uncharacterized protein</fullName>
    </submittedName>
</protein>